<keyword evidence="2" id="KW-1185">Reference proteome</keyword>
<comment type="caution">
    <text evidence="1">The sequence shown here is derived from an EMBL/GenBank/DDBJ whole genome shotgun (WGS) entry which is preliminary data.</text>
</comment>
<reference evidence="1 2" key="1">
    <citation type="submission" date="2016-07" db="EMBL/GenBank/DDBJ databases">
        <title>Pervasive Adenine N6-methylation of Active Genes in Fungi.</title>
        <authorList>
            <consortium name="DOE Joint Genome Institute"/>
            <person name="Mondo S.J."/>
            <person name="Dannebaum R.O."/>
            <person name="Kuo R.C."/>
            <person name="Labutti K."/>
            <person name="Haridas S."/>
            <person name="Kuo A."/>
            <person name="Salamov A."/>
            <person name="Ahrendt S.R."/>
            <person name="Lipzen A."/>
            <person name="Sullivan W."/>
            <person name="Andreopoulos W.B."/>
            <person name="Clum A."/>
            <person name="Lindquist E."/>
            <person name="Daum C."/>
            <person name="Ramamoorthy G.K."/>
            <person name="Gryganskyi A."/>
            <person name="Culley D."/>
            <person name="Magnuson J.K."/>
            <person name="James T.Y."/>
            <person name="O'Malley M.A."/>
            <person name="Stajich J.E."/>
            <person name="Spatafora J.W."/>
            <person name="Visel A."/>
            <person name="Grigoriev I.V."/>
        </authorList>
    </citation>
    <scope>NUCLEOTIDE SEQUENCE [LARGE SCALE GENOMIC DNA]</scope>
    <source>
        <strain evidence="1 2">ATCC 12442</strain>
    </source>
</reference>
<dbReference type="GeneID" id="63803111"/>
<evidence type="ECO:0000313" key="1">
    <source>
        <dbReference type="EMBL" id="ORX72785.1"/>
    </source>
</evidence>
<dbReference type="Proteomes" id="UP000193922">
    <property type="component" value="Unassembled WGS sequence"/>
</dbReference>
<dbReference type="EMBL" id="MCFD01000002">
    <property type="protein sequence ID" value="ORX72785.1"/>
    <property type="molecule type" value="Genomic_DNA"/>
</dbReference>
<dbReference type="InterPro" id="IPR032675">
    <property type="entry name" value="LRR_dom_sf"/>
</dbReference>
<proteinExistence type="predicted"/>
<dbReference type="RefSeq" id="XP_040746125.1">
    <property type="nucleotide sequence ID" value="XM_040886463.1"/>
</dbReference>
<name>A0A1Y1WHC5_9FUNG</name>
<dbReference type="SUPFAM" id="SSF52047">
    <property type="entry name" value="RNI-like"/>
    <property type="match status" value="1"/>
</dbReference>
<dbReference type="AlphaFoldDB" id="A0A1Y1WHC5"/>
<dbReference type="OrthoDB" id="5587730at2759"/>
<dbReference type="Gene3D" id="3.80.10.10">
    <property type="entry name" value="Ribonuclease Inhibitor"/>
    <property type="match status" value="1"/>
</dbReference>
<sequence length="389" mass="42625">MLASRPAQFTLLAIGGSDFTPELVTALQTQRRLRRLRIEHAWIESLAVAAARGVCLESVTSLHLEHIIVSRPDSALPVSPRMFPNLERLTVRHVWQHVDALTPGSSRGAVSLQNEHWLQTVWDGYWPALQELALPAISDLDAAKLPEACPLLTRLTTNSLDYAGPRLSAHGLVSVLRGLRHLHYLSVEQRSSEGSPGYEIHDSQLCRLIGTRDVLSSRRWSGATVRGGLYGRLPSPALSAVSTGSDTDVECDDFELPEPHCLSASLNTLILPRASFTASTLDTLVRQLPGLVRVSASLRSEAFFGFAKSAQHKATAQNNVKWIGLSADEDVLTDAVELSAWIKQKFPGLQECSTNYARSHRTVINDLKAALPHVAFTRLNSRALQATCN</sequence>
<evidence type="ECO:0000313" key="2">
    <source>
        <dbReference type="Proteomes" id="UP000193922"/>
    </source>
</evidence>
<organism evidence="1 2">
    <name type="scientific">Linderina pennispora</name>
    <dbReference type="NCBI Taxonomy" id="61395"/>
    <lineage>
        <taxon>Eukaryota</taxon>
        <taxon>Fungi</taxon>
        <taxon>Fungi incertae sedis</taxon>
        <taxon>Zoopagomycota</taxon>
        <taxon>Kickxellomycotina</taxon>
        <taxon>Kickxellomycetes</taxon>
        <taxon>Kickxellales</taxon>
        <taxon>Kickxellaceae</taxon>
        <taxon>Linderina</taxon>
    </lineage>
</organism>
<accession>A0A1Y1WHC5</accession>
<gene>
    <name evidence="1" type="ORF">DL89DRAFT_264981</name>
</gene>
<protein>
    <recommendedName>
        <fullName evidence="3">F-box domain-containing protein</fullName>
    </recommendedName>
</protein>
<evidence type="ECO:0008006" key="3">
    <source>
        <dbReference type="Google" id="ProtNLM"/>
    </source>
</evidence>